<keyword evidence="6 9" id="KW-0811">Translocation</keyword>
<evidence type="ECO:0000256" key="6">
    <source>
        <dbReference type="ARBA" id="ARBA00023010"/>
    </source>
</evidence>
<dbReference type="Proteomes" id="UP000693970">
    <property type="component" value="Unassembled WGS sequence"/>
</dbReference>
<keyword evidence="8 9" id="KW-0539">Nucleus</keyword>
<evidence type="ECO:0000256" key="1">
    <source>
        <dbReference type="ARBA" id="ARBA00004567"/>
    </source>
</evidence>
<dbReference type="PANTHER" id="PTHR13373">
    <property type="entry name" value="FROUNT PROTEIN-RELATED"/>
    <property type="match status" value="1"/>
</dbReference>
<comment type="caution">
    <text evidence="10">The sequence shown here is derived from an EMBL/GenBank/DDBJ whole genome shotgun (WGS) entry which is preliminary data.</text>
</comment>
<keyword evidence="3 9" id="KW-0813">Transport</keyword>
<dbReference type="AlphaFoldDB" id="A0A9K3L0X6"/>
<evidence type="ECO:0000256" key="8">
    <source>
        <dbReference type="ARBA" id="ARBA00023242"/>
    </source>
</evidence>
<comment type="similarity">
    <text evidence="2 9">Belongs to the nucleoporin Nup85 family.</text>
</comment>
<comment type="function">
    <text evidence="9">Functions as a component of the nuclear pore complex (NPC).</text>
</comment>
<comment type="subcellular location">
    <subcellularLocation>
        <location evidence="1 9">Nucleus</location>
        <location evidence="1 9">Nuclear pore complex</location>
    </subcellularLocation>
</comment>
<name>A0A9K3L0X6_9STRA</name>
<dbReference type="PANTHER" id="PTHR13373:SF21">
    <property type="entry name" value="NUCLEAR PORE COMPLEX PROTEIN NUP85"/>
    <property type="match status" value="1"/>
</dbReference>
<dbReference type="GO" id="GO:0031080">
    <property type="term" value="C:nuclear pore outer ring"/>
    <property type="evidence" value="ECO:0007669"/>
    <property type="project" value="TreeGrafter"/>
</dbReference>
<evidence type="ECO:0000313" key="10">
    <source>
        <dbReference type="EMBL" id="KAG7353570.1"/>
    </source>
</evidence>
<keyword evidence="4 9" id="KW-0509">mRNA transport</keyword>
<keyword evidence="5 9" id="KW-0653">Protein transport</keyword>
<organism evidence="10 11">
    <name type="scientific">Nitzschia inconspicua</name>
    <dbReference type="NCBI Taxonomy" id="303405"/>
    <lineage>
        <taxon>Eukaryota</taxon>
        <taxon>Sar</taxon>
        <taxon>Stramenopiles</taxon>
        <taxon>Ochrophyta</taxon>
        <taxon>Bacillariophyta</taxon>
        <taxon>Bacillariophyceae</taxon>
        <taxon>Bacillariophycidae</taxon>
        <taxon>Bacillariales</taxon>
        <taxon>Bacillariaceae</taxon>
        <taxon>Nitzschia</taxon>
    </lineage>
</organism>
<keyword evidence="9" id="KW-0472">Membrane</keyword>
<evidence type="ECO:0000256" key="3">
    <source>
        <dbReference type="ARBA" id="ARBA00022448"/>
    </source>
</evidence>
<gene>
    <name evidence="10" type="ORF">IV203_002925</name>
</gene>
<proteinExistence type="inferred from homology"/>
<dbReference type="EMBL" id="JAGRRH010000016">
    <property type="protein sequence ID" value="KAG7353570.1"/>
    <property type="molecule type" value="Genomic_DNA"/>
</dbReference>
<dbReference type="GO" id="GO:0045893">
    <property type="term" value="P:positive regulation of DNA-templated transcription"/>
    <property type="evidence" value="ECO:0007669"/>
    <property type="project" value="TreeGrafter"/>
</dbReference>
<evidence type="ECO:0000313" key="11">
    <source>
        <dbReference type="Proteomes" id="UP000693970"/>
    </source>
</evidence>
<evidence type="ECO:0000256" key="2">
    <source>
        <dbReference type="ARBA" id="ARBA00005573"/>
    </source>
</evidence>
<dbReference type="GO" id="GO:0006406">
    <property type="term" value="P:mRNA export from nucleus"/>
    <property type="evidence" value="ECO:0007669"/>
    <property type="project" value="TreeGrafter"/>
</dbReference>
<dbReference type="GO" id="GO:0017056">
    <property type="term" value="F:structural constituent of nuclear pore"/>
    <property type="evidence" value="ECO:0007669"/>
    <property type="project" value="TreeGrafter"/>
</dbReference>
<accession>A0A9K3L0X6</accession>
<keyword evidence="11" id="KW-1185">Reference proteome</keyword>
<reference evidence="10" key="2">
    <citation type="submission" date="2021-04" db="EMBL/GenBank/DDBJ databases">
        <authorList>
            <person name="Podell S."/>
        </authorList>
    </citation>
    <scope>NUCLEOTIDE SEQUENCE</scope>
    <source>
        <strain evidence="10">Hildebrandi</strain>
    </source>
</reference>
<reference evidence="10" key="1">
    <citation type="journal article" date="2021" name="Sci. Rep.">
        <title>Diploid genomic architecture of Nitzschia inconspicua, an elite biomass production diatom.</title>
        <authorList>
            <person name="Oliver A."/>
            <person name="Podell S."/>
            <person name="Pinowska A."/>
            <person name="Traller J.C."/>
            <person name="Smith S.R."/>
            <person name="McClure R."/>
            <person name="Beliaev A."/>
            <person name="Bohutskyi P."/>
            <person name="Hill E.A."/>
            <person name="Rabines A."/>
            <person name="Zheng H."/>
            <person name="Allen L.Z."/>
            <person name="Kuo A."/>
            <person name="Grigoriev I.V."/>
            <person name="Allen A.E."/>
            <person name="Hazlebeck D."/>
            <person name="Allen E.E."/>
        </authorList>
    </citation>
    <scope>NUCLEOTIDE SEQUENCE</scope>
    <source>
        <strain evidence="10">Hildebrandi</strain>
    </source>
</reference>
<dbReference type="OrthoDB" id="47151at2759"/>
<protein>
    <recommendedName>
        <fullName evidence="9">Nuclear pore complex protein Nup85</fullName>
    </recommendedName>
</protein>
<evidence type="ECO:0000256" key="4">
    <source>
        <dbReference type="ARBA" id="ARBA00022816"/>
    </source>
</evidence>
<comment type="subunit">
    <text evidence="9">Component of the nuclear pore complex (NPC).</text>
</comment>
<dbReference type="GO" id="GO:0006606">
    <property type="term" value="P:protein import into nucleus"/>
    <property type="evidence" value="ECO:0007669"/>
    <property type="project" value="TreeGrafter"/>
</dbReference>
<keyword evidence="7 9" id="KW-0906">Nuclear pore complex</keyword>
<dbReference type="GO" id="GO:0031965">
    <property type="term" value="C:nuclear membrane"/>
    <property type="evidence" value="ECO:0007669"/>
    <property type="project" value="UniProtKB-UniRule"/>
</dbReference>
<evidence type="ECO:0000256" key="5">
    <source>
        <dbReference type="ARBA" id="ARBA00022927"/>
    </source>
</evidence>
<evidence type="ECO:0000256" key="7">
    <source>
        <dbReference type="ARBA" id="ARBA00023132"/>
    </source>
</evidence>
<dbReference type="Pfam" id="PF07575">
    <property type="entry name" value="Nucleopor_Nup85"/>
    <property type="match status" value="1"/>
</dbReference>
<dbReference type="InterPro" id="IPR011502">
    <property type="entry name" value="Nucleoporin_Nup85"/>
</dbReference>
<evidence type="ECO:0000256" key="9">
    <source>
        <dbReference type="RuleBase" id="RU365073"/>
    </source>
</evidence>
<sequence length="867" mass="96214">MASAEESIFQDSGLLAWDPKCPVLLLRVAEDDDDNNDNNDKRLIKVHMDYSAGPGVGCNKYESSAIMALLDARDEYLQNTGAVGSYPAMQNVCQKYCQVLSKCNEEWSEALRASENDMEIDEEVQKSSLNHEALELLTVVHALTQLSATYLLLPNNKRGLFAGGTSLFNHFADMVRMDGAATADTVRFLRRHCLGSVDQEFDESDLQDLEKVMQPDQWNGGDLYWALVEGAMIRGCLEYAWALLSNHSCNKALNEYEKNKDGSLDEFRIAAYEEDKKGFEALEAILLSAPLPGGRNDDDDFYFGQNSLPYDSSLDGEMYIQGIKASAYRYWDVNPSLRGPRDSEDHFEPREAYALWKEWQEAIETNPDLKKLRSRIPQLNKLLDMLCGKFGDIQFNSWQEELCAGLLYQTPNIKMDDMYARTSRIMENHQESGFGTLADGIVKVMKGNAGEVMALASGLGGSTAAALPAVMMSLLSQLFSDAQALRENDTELYTIHAASAIRSSFAAEAEDAAKDPQRPSDQRDLGSWLTVKLLLPYIKVGSSLTYTAALVDTLEHHFPQSDPEAEKLLLLCQKLVERKNVRVLDGCDSTCLARYLHYKAVGSPAGAIKWLIRGAELESLLFCGSQRTGAWQTLLHPGVCFRKLVVEFSEAAQSMLKYLLGEEVDGSASETFGRAKEMIEAQQESSITPFVAAVKVLEHIVTMAQAISEHPKTCTTVVASSIVACLEEYCNEEDDGAVSSLAPPCIQWDLLRLSTLMLERDAAKGDMEATASFDVKGMGVLFSCFVINVENMKMTKQLDRISSENIYKMRLALGEGLKRAFIAENAMKAAPPKKTARLTTEGVYAAHFDENTREVEELAVKNMLDGY</sequence>